<sequence>MIKFDRSCLNGHVMISRSMFSPPIQLLHSIHPAGFTWLLG</sequence>
<evidence type="ECO:0000313" key="2">
    <source>
        <dbReference type="Proteomes" id="UP001497382"/>
    </source>
</evidence>
<organism evidence="1 2">
    <name type="scientific">Larinioides sclopetarius</name>
    <dbReference type="NCBI Taxonomy" id="280406"/>
    <lineage>
        <taxon>Eukaryota</taxon>
        <taxon>Metazoa</taxon>
        <taxon>Ecdysozoa</taxon>
        <taxon>Arthropoda</taxon>
        <taxon>Chelicerata</taxon>
        <taxon>Arachnida</taxon>
        <taxon>Araneae</taxon>
        <taxon>Araneomorphae</taxon>
        <taxon>Entelegynae</taxon>
        <taxon>Araneoidea</taxon>
        <taxon>Araneidae</taxon>
        <taxon>Larinioides</taxon>
    </lineage>
</organism>
<keyword evidence="2" id="KW-1185">Reference proteome</keyword>
<dbReference type="EMBL" id="CAXIEN010000572">
    <property type="protein sequence ID" value="CAL1300725.1"/>
    <property type="molecule type" value="Genomic_DNA"/>
</dbReference>
<protein>
    <submittedName>
        <fullName evidence="1">Uncharacterized protein</fullName>
    </submittedName>
</protein>
<dbReference type="Proteomes" id="UP001497382">
    <property type="component" value="Unassembled WGS sequence"/>
</dbReference>
<comment type="caution">
    <text evidence="1">The sequence shown here is derived from an EMBL/GenBank/DDBJ whole genome shotgun (WGS) entry which is preliminary data.</text>
</comment>
<evidence type="ECO:0000313" key="1">
    <source>
        <dbReference type="EMBL" id="CAL1300725.1"/>
    </source>
</evidence>
<reference evidence="1 2" key="1">
    <citation type="submission" date="2024-04" db="EMBL/GenBank/DDBJ databases">
        <authorList>
            <person name="Rising A."/>
            <person name="Reimegard J."/>
            <person name="Sonavane S."/>
            <person name="Akerstrom W."/>
            <person name="Nylinder S."/>
            <person name="Hedman E."/>
            <person name="Kallberg Y."/>
        </authorList>
    </citation>
    <scope>NUCLEOTIDE SEQUENCE [LARGE SCALE GENOMIC DNA]</scope>
</reference>
<proteinExistence type="predicted"/>
<name>A0AAV2BXV5_9ARAC</name>
<accession>A0AAV2BXV5</accession>
<gene>
    <name evidence="1" type="ORF">LARSCL_LOCUS22083</name>
</gene>
<dbReference type="AlphaFoldDB" id="A0AAV2BXV5"/>